<reference evidence="1" key="1">
    <citation type="submission" date="2014-09" db="EMBL/GenBank/DDBJ databases">
        <authorList>
            <person name="Magalhaes I.L.F."/>
            <person name="Oliveira U."/>
            <person name="Santos F.R."/>
            <person name="Vidigal T.H.D.A."/>
            <person name="Brescovit A.D."/>
            <person name="Santos A.J."/>
        </authorList>
    </citation>
    <scope>NUCLEOTIDE SEQUENCE</scope>
    <source>
        <tissue evidence="1">Shoot tissue taken approximately 20 cm above the soil surface</tissue>
    </source>
</reference>
<accession>A0A0A9EZH3</accession>
<organism evidence="1">
    <name type="scientific">Arundo donax</name>
    <name type="common">Giant reed</name>
    <name type="synonym">Donax arundinaceus</name>
    <dbReference type="NCBI Taxonomy" id="35708"/>
    <lineage>
        <taxon>Eukaryota</taxon>
        <taxon>Viridiplantae</taxon>
        <taxon>Streptophyta</taxon>
        <taxon>Embryophyta</taxon>
        <taxon>Tracheophyta</taxon>
        <taxon>Spermatophyta</taxon>
        <taxon>Magnoliopsida</taxon>
        <taxon>Liliopsida</taxon>
        <taxon>Poales</taxon>
        <taxon>Poaceae</taxon>
        <taxon>PACMAD clade</taxon>
        <taxon>Arundinoideae</taxon>
        <taxon>Arundineae</taxon>
        <taxon>Arundo</taxon>
    </lineage>
</organism>
<proteinExistence type="predicted"/>
<sequence length="64" mass="6850">MSRECLVCEFGSIKADRRIGTSADISGFFMTLPTSWRAVCPAACTLGCVSVSTSVNFGTIFGRH</sequence>
<name>A0A0A9EZH3_ARUDO</name>
<dbReference type="AlphaFoldDB" id="A0A0A9EZH3"/>
<protein>
    <submittedName>
        <fullName evidence="1">Uncharacterized protein</fullName>
    </submittedName>
</protein>
<evidence type="ECO:0000313" key="1">
    <source>
        <dbReference type="EMBL" id="JAE03291.1"/>
    </source>
</evidence>
<dbReference type="EMBL" id="GBRH01194605">
    <property type="protein sequence ID" value="JAE03291.1"/>
    <property type="molecule type" value="Transcribed_RNA"/>
</dbReference>
<reference evidence="1" key="2">
    <citation type="journal article" date="2015" name="Data Brief">
        <title>Shoot transcriptome of the giant reed, Arundo donax.</title>
        <authorList>
            <person name="Barrero R.A."/>
            <person name="Guerrero F.D."/>
            <person name="Moolhuijzen P."/>
            <person name="Goolsby J.A."/>
            <person name="Tidwell J."/>
            <person name="Bellgard S.E."/>
            <person name="Bellgard M.I."/>
        </authorList>
    </citation>
    <scope>NUCLEOTIDE SEQUENCE</scope>
    <source>
        <tissue evidence="1">Shoot tissue taken approximately 20 cm above the soil surface</tissue>
    </source>
</reference>